<organism evidence="2 3">
    <name type="scientific">Saccharopolyspora erythraea</name>
    <name type="common">Streptomyces erythraeus</name>
    <dbReference type="NCBI Taxonomy" id="1836"/>
    <lineage>
        <taxon>Bacteria</taxon>
        <taxon>Bacillati</taxon>
        <taxon>Actinomycetota</taxon>
        <taxon>Actinomycetes</taxon>
        <taxon>Pseudonocardiales</taxon>
        <taxon>Pseudonocardiaceae</taxon>
        <taxon>Saccharopolyspora</taxon>
    </lineage>
</organism>
<dbReference type="EMBL" id="BAAAGS010000012">
    <property type="protein sequence ID" value="GAA0523095.1"/>
    <property type="molecule type" value="Genomic_DNA"/>
</dbReference>
<gene>
    <name evidence="2" type="ORF">GCM10009533_22890</name>
</gene>
<feature type="region of interest" description="Disordered" evidence="1">
    <location>
        <begin position="76"/>
        <end position="118"/>
    </location>
</feature>
<dbReference type="RefSeq" id="WP_009943269.1">
    <property type="nucleotide sequence ID" value="NZ_BAAAGS010000012.1"/>
</dbReference>
<feature type="compositionally biased region" description="Polar residues" evidence="1">
    <location>
        <begin position="96"/>
        <end position="118"/>
    </location>
</feature>
<evidence type="ECO:0000313" key="2">
    <source>
        <dbReference type="EMBL" id="GAA0523095.1"/>
    </source>
</evidence>
<comment type="caution">
    <text evidence="2">The sequence shown here is derived from an EMBL/GenBank/DDBJ whole genome shotgun (WGS) entry which is preliminary data.</text>
</comment>
<dbReference type="Proteomes" id="UP001500729">
    <property type="component" value="Unassembled WGS sequence"/>
</dbReference>
<reference evidence="3" key="1">
    <citation type="journal article" date="2019" name="Int. J. Syst. Evol. Microbiol.">
        <title>The Global Catalogue of Microorganisms (GCM) 10K type strain sequencing project: providing services to taxonomists for standard genome sequencing and annotation.</title>
        <authorList>
            <consortium name="The Broad Institute Genomics Platform"/>
            <consortium name="The Broad Institute Genome Sequencing Center for Infectious Disease"/>
            <person name="Wu L."/>
            <person name="Ma J."/>
        </authorList>
    </citation>
    <scope>NUCLEOTIDE SEQUENCE [LARGE SCALE GENOMIC DNA]</scope>
    <source>
        <strain evidence="3">JCM 10303</strain>
    </source>
</reference>
<name>A0ABP3MLZ5_SACER</name>
<protein>
    <submittedName>
        <fullName evidence="2">Uncharacterized protein</fullName>
    </submittedName>
</protein>
<evidence type="ECO:0000256" key="1">
    <source>
        <dbReference type="SAM" id="MobiDB-lite"/>
    </source>
</evidence>
<sequence>MAGLDDSVRRLRDALGTAVSRGRRARSDVLERSETFRARTAELGDGVRRGELRAVAESERARAAAEFRHDAGLPAEDLRVVAESDVDGSGGAAKSPESQEQTPSDGSDLDFSQAQILR</sequence>
<accession>A0ABP3MLZ5</accession>
<evidence type="ECO:0000313" key="3">
    <source>
        <dbReference type="Proteomes" id="UP001500729"/>
    </source>
</evidence>
<proteinExistence type="predicted"/>
<keyword evidence="3" id="KW-1185">Reference proteome</keyword>